<name>A0A7T6XN52_PENDI</name>
<dbReference type="EMBL" id="CP060776">
    <property type="protein sequence ID" value="QQK44169.1"/>
    <property type="molecule type" value="Genomic_DNA"/>
</dbReference>
<accession>A0A7T6XN52</accession>
<proteinExistence type="predicted"/>
<sequence>MPNEEFEMAYSEDGAQPNSIKDYQPEIFSFITQLVRQEQASKYYQGQLETRIGNDSIAHQKLSIHCSHLERKIFGLEYVKSQLETSHRVATETCQAIANDLSIERHKMQNLESRLSDLYPTLDRLLYYLNQSSGQQQNTSMHQNLQQENHRLREVVAYLQASLTAREEMVKDLRTTFSEAFLGFSDNAVYGGDDDEESIYQNGDSCADDESSVDIVTVKPEPDNSDMV</sequence>
<gene>
    <name evidence="2" type="ORF">Pdw03_8070</name>
</gene>
<reference evidence="2 3" key="1">
    <citation type="submission" date="2020-08" db="EMBL/GenBank/DDBJ databases">
        <title>The completed genome sequence of the pathogenic ascomycete fungus Penicillium digitatum.</title>
        <authorList>
            <person name="Wang M."/>
        </authorList>
    </citation>
    <scope>NUCLEOTIDE SEQUENCE [LARGE SCALE GENOMIC DNA]</scope>
    <source>
        <strain evidence="2 3">PdW03</strain>
    </source>
</reference>
<dbReference type="AlphaFoldDB" id="A0A7T6XN52"/>
<organism evidence="2 3">
    <name type="scientific">Penicillium digitatum</name>
    <name type="common">Green mold</name>
    <dbReference type="NCBI Taxonomy" id="36651"/>
    <lineage>
        <taxon>Eukaryota</taxon>
        <taxon>Fungi</taxon>
        <taxon>Dikarya</taxon>
        <taxon>Ascomycota</taxon>
        <taxon>Pezizomycotina</taxon>
        <taxon>Eurotiomycetes</taxon>
        <taxon>Eurotiomycetidae</taxon>
        <taxon>Eurotiales</taxon>
        <taxon>Aspergillaceae</taxon>
        <taxon>Penicillium</taxon>
    </lineage>
</organism>
<dbReference type="RefSeq" id="XP_065956938.1">
    <property type="nucleotide sequence ID" value="XM_066101855.1"/>
</dbReference>
<evidence type="ECO:0000313" key="3">
    <source>
        <dbReference type="Proteomes" id="UP000595662"/>
    </source>
</evidence>
<dbReference type="GeneID" id="90953050"/>
<evidence type="ECO:0000256" key="1">
    <source>
        <dbReference type="SAM" id="MobiDB-lite"/>
    </source>
</evidence>
<evidence type="ECO:0000313" key="2">
    <source>
        <dbReference type="EMBL" id="QQK44169.1"/>
    </source>
</evidence>
<dbReference type="Proteomes" id="UP000595662">
    <property type="component" value="Chromosome 3"/>
</dbReference>
<feature type="region of interest" description="Disordered" evidence="1">
    <location>
        <begin position="193"/>
        <end position="228"/>
    </location>
</feature>
<protein>
    <submittedName>
        <fullName evidence="2">Uncharacterized protein</fullName>
    </submittedName>
</protein>